<dbReference type="SMART" id="SM00701">
    <property type="entry name" value="PGRP"/>
    <property type="match status" value="1"/>
</dbReference>
<evidence type="ECO:0000313" key="5">
    <source>
        <dbReference type="Proteomes" id="UP000671399"/>
    </source>
</evidence>
<dbReference type="PANTHER" id="PTHR11022:SF41">
    <property type="entry name" value="PEPTIDOGLYCAN-RECOGNITION PROTEIN LC-RELATED"/>
    <property type="match status" value="1"/>
</dbReference>
<dbReference type="PANTHER" id="PTHR11022">
    <property type="entry name" value="PEPTIDOGLYCAN RECOGNITION PROTEIN"/>
    <property type="match status" value="1"/>
</dbReference>
<evidence type="ECO:0000256" key="1">
    <source>
        <dbReference type="ARBA" id="ARBA00007553"/>
    </source>
</evidence>
<keyword evidence="2" id="KW-0732">Signal</keyword>
<reference evidence="4 5" key="1">
    <citation type="submission" date="2021-03" db="EMBL/GenBank/DDBJ databases">
        <authorList>
            <person name="Lee D.-H."/>
        </authorList>
    </citation>
    <scope>NUCLEOTIDE SEQUENCE [LARGE SCALE GENOMIC DNA]</scope>
    <source>
        <strain evidence="4 5">MMS20-R2-23</strain>
    </source>
</reference>
<evidence type="ECO:0000259" key="3">
    <source>
        <dbReference type="SMART" id="SM00701"/>
    </source>
</evidence>
<feature type="domain" description="Peptidoglycan recognition protein family" evidence="3">
    <location>
        <begin position="84"/>
        <end position="238"/>
    </location>
</feature>
<keyword evidence="5" id="KW-1185">Reference proteome</keyword>
<dbReference type="InterPro" id="IPR006311">
    <property type="entry name" value="TAT_signal"/>
</dbReference>
<accession>A0ABS3V5N7</accession>
<gene>
    <name evidence="4" type="ORF">JQN83_08815</name>
</gene>
<dbReference type="Gene3D" id="3.40.80.10">
    <property type="entry name" value="Peptidoglycan recognition protein-like"/>
    <property type="match status" value="1"/>
</dbReference>
<dbReference type="InterPro" id="IPR006619">
    <property type="entry name" value="PGRP_domain_met/bac"/>
</dbReference>
<dbReference type="RefSeq" id="WP_208566572.1">
    <property type="nucleotide sequence ID" value="NZ_JAGFWR010000003.1"/>
</dbReference>
<protein>
    <submittedName>
        <fullName evidence="4">N-acetylmuramoyl-L-alanine amidase</fullName>
    </submittedName>
</protein>
<feature type="chain" id="PRO_5045835447" evidence="2">
    <location>
        <begin position="25"/>
        <end position="262"/>
    </location>
</feature>
<dbReference type="CDD" id="cd06583">
    <property type="entry name" value="PGRP"/>
    <property type="match status" value="1"/>
</dbReference>
<comment type="similarity">
    <text evidence="1">Belongs to the N-acetylmuramoyl-L-alanine amidase 2 family.</text>
</comment>
<dbReference type="InterPro" id="IPR015510">
    <property type="entry name" value="PGRP"/>
</dbReference>
<dbReference type="PROSITE" id="PS51318">
    <property type="entry name" value="TAT"/>
    <property type="match status" value="1"/>
</dbReference>
<feature type="signal peptide" evidence="2">
    <location>
        <begin position="1"/>
        <end position="24"/>
    </location>
</feature>
<dbReference type="InterPro" id="IPR002502">
    <property type="entry name" value="Amidase_domain"/>
</dbReference>
<dbReference type="EMBL" id="JAGFWR010000003">
    <property type="protein sequence ID" value="MBO4160915.1"/>
    <property type="molecule type" value="Genomic_DNA"/>
</dbReference>
<dbReference type="Proteomes" id="UP000671399">
    <property type="component" value="Unassembled WGS sequence"/>
</dbReference>
<organism evidence="4 5">
    <name type="scientific">Micromonospora antibiotica</name>
    <dbReference type="NCBI Taxonomy" id="2807623"/>
    <lineage>
        <taxon>Bacteria</taxon>
        <taxon>Bacillati</taxon>
        <taxon>Actinomycetota</taxon>
        <taxon>Actinomycetes</taxon>
        <taxon>Micromonosporales</taxon>
        <taxon>Micromonosporaceae</taxon>
        <taxon>Micromonospora</taxon>
    </lineage>
</organism>
<proteinExistence type="inferred from homology"/>
<evidence type="ECO:0000256" key="2">
    <source>
        <dbReference type="SAM" id="SignalP"/>
    </source>
</evidence>
<dbReference type="Pfam" id="PF01510">
    <property type="entry name" value="Amidase_2"/>
    <property type="match status" value="1"/>
</dbReference>
<dbReference type="SUPFAM" id="SSF55846">
    <property type="entry name" value="N-acetylmuramoyl-L-alanine amidase-like"/>
    <property type="match status" value="1"/>
</dbReference>
<evidence type="ECO:0000313" key="4">
    <source>
        <dbReference type="EMBL" id="MBO4160915.1"/>
    </source>
</evidence>
<comment type="caution">
    <text evidence="4">The sequence shown here is derived from an EMBL/GenBank/DDBJ whole genome shotgun (WGS) entry which is preliminary data.</text>
</comment>
<dbReference type="InterPro" id="IPR036505">
    <property type="entry name" value="Amidase/PGRP_sf"/>
</dbReference>
<name>A0ABS3V5N7_9ACTN</name>
<sequence length="262" mass="27215">MSVPVSRRSVLRGAVLLGTAGALAPTPFGGSAVSAAAVGHSAVDPTLTTASALPTGSALTHGSALTTGSTSADGRVVLGRVDQPVIANCATWGARPPSSPVSVVGSRPNKIIVHHTAFPNSTDYSLAHAYANSREIQDLHMDGNGWLDSGQHFTNSRGGQLTEGRHGSLYALMHGQTMVQGAHCVGQNSQAIGIENDGIYVDVQPPQALWDSLVVFCAFTCQQYAIPASQIYGHKDFASTQCPGLLHDRLPELRSAVAARLG</sequence>